<evidence type="ECO:0000256" key="2">
    <source>
        <dbReference type="ARBA" id="ARBA00022777"/>
    </source>
</evidence>
<keyword evidence="1" id="KW-0808">Transferase</keyword>
<dbReference type="InterPro" id="IPR003594">
    <property type="entry name" value="HATPase_dom"/>
</dbReference>
<dbReference type="EMBL" id="CAEZUX010000046">
    <property type="protein sequence ID" value="CAB4613034.1"/>
    <property type="molecule type" value="Genomic_DNA"/>
</dbReference>
<dbReference type="PANTHER" id="PTHR24421">
    <property type="entry name" value="NITRATE/NITRITE SENSOR PROTEIN NARX-RELATED"/>
    <property type="match status" value="1"/>
</dbReference>
<evidence type="ECO:0000313" key="6">
    <source>
        <dbReference type="EMBL" id="CAB4613034.1"/>
    </source>
</evidence>
<dbReference type="InterPro" id="IPR011712">
    <property type="entry name" value="Sig_transdc_His_kin_sub3_dim/P"/>
</dbReference>
<organism evidence="6">
    <name type="scientific">freshwater metagenome</name>
    <dbReference type="NCBI Taxonomy" id="449393"/>
    <lineage>
        <taxon>unclassified sequences</taxon>
        <taxon>metagenomes</taxon>
        <taxon>ecological metagenomes</taxon>
    </lineage>
</organism>
<dbReference type="GO" id="GO:0016020">
    <property type="term" value="C:membrane"/>
    <property type="evidence" value="ECO:0007669"/>
    <property type="project" value="InterPro"/>
</dbReference>
<name>A0A6J6HPR8_9ZZZZ</name>
<protein>
    <submittedName>
        <fullName evidence="6">Unannotated protein</fullName>
    </submittedName>
</protein>
<dbReference type="Pfam" id="PF07730">
    <property type="entry name" value="HisKA_3"/>
    <property type="match status" value="1"/>
</dbReference>
<dbReference type="GO" id="GO:0046983">
    <property type="term" value="F:protein dimerization activity"/>
    <property type="evidence" value="ECO:0007669"/>
    <property type="project" value="InterPro"/>
</dbReference>
<evidence type="ECO:0000256" key="3">
    <source>
        <dbReference type="SAM" id="MobiDB-lite"/>
    </source>
</evidence>
<keyword evidence="2" id="KW-0418">Kinase</keyword>
<evidence type="ECO:0000259" key="5">
    <source>
        <dbReference type="Pfam" id="PF07730"/>
    </source>
</evidence>
<dbReference type="Gene3D" id="3.30.565.10">
    <property type="entry name" value="Histidine kinase-like ATPase, C-terminal domain"/>
    <property type="match status" value="1"/>
</dbReference>
<evidence type="ECO:0000256" key="1">
    <source>
        <dbReference type="ARBA" id="ARBA00022679"/>
    </source>
</evidence>
<dbReference type="InterPro" id="IPR050482">
    <property type="entry name" value="Sensor_HK_TwoCompSys"/>
</dbReference>
<evidence type="ECO:0000259" key="4">
    <source>
        <dbReference type="Pfam" id="PF02518"/>
    </source>
</evidence>
<accession>A0A6J6HPR8</accession>
<dbReference type="Pfam" id="PF02518">
    <property type="entry name" value="HATPase_c"/>
    <property type="match status" value="1"/>
</dbReference>
<feature type="domain" description="Signal transduction histidine kinase subgroup 3 dimerisation and phosphoacceptor" evidence="5">
    <location>
        <begin position="160"/>
        <end position="184"/>
    </location>
</feature>
<proteinExistence type="predicted"/>
<feature type="domain" description="Histidine kinase/HSP90-like ATPase" evidence="4">
    <location>
        <begin position="254"/>
        <end position="302"/>
    </location>
</feature>
<dbReference type="InterPro" id="IPR036890">
    <property type="entry name" value="HATPase_C_sf"/>
</dbReference>
<sequence length="341" mass="38108">MVCPTSIPAGLCDDHRIETVLTSLRDYIGIHQPVCDESGKFTDATLLWWNDAYENIRVQPPVLGQSMMATYYDPETAVQIVQRAFEEGSYKQIFDIGENSVDRYRAPEILVRIEVTWMRIGDVVVEIGSDLSEMTALELELIAQRKAFTDATRQATLEVERSRIARDLHDSIIQSLFAISLNLKNRDDKEWAIESLHNVISEIRSTIFDIVPTDRAPLKDSIEKIVDMFATAWPTVPTLQLHLERELPDDFVEDIENVIREGLSNAARHAKASHVEVSVTVTAEMATVSIMDDGIGPQGSRRRRGGGTLSLDHRATVRGGQYQLMPGSPSGSVLTWSCPIS</sequence>
<reference evidence="6" key="1">
    <citation type="submission" date="2020-05" db="EMBL/GenBank/DDBJ databases">
        <authorList>
            <person name="Chiriac C."/>
            <person name="Salcher M."/>
            <person name="Ghai R."/>
            <person name="Kavagutti S V."/>
        </authorList>
    </citation>
    <scope>NUCLEOTIDE SEQUENCE</scope>
</reference>
<gene>
    <name evidence="6" type="ORF">UFOPK1874_00553</name>
</gene>
<feature type="region of interest" description="Disordered" evidence="3">
    <location>
        <begin position="292"/>
        <end position="311"/>
    </location>
</feature>
<dbReference type="Gene3D" id="1.20.5.1930">
    <property type="match status" value="1"/>
</dbReference>
<dbReference type="SUPFAM" id="SSF55874">
    <property type="entry name" value="ATPase domain of HSP90 chaperone/DNA topoisomerase II/histidine kinase"/>
    <property type="match status" value="1"/>
</dbReference>
<dbReference type="PANTHER" id="PTHR24421:SF56">
    <property type="entry name" value="OXYGEN SENSOR HISTIDINE KINASE RESPONSE REGULATOR DOST"/>
    <property type="match status" value="1"/>
</dbReference>
<dbReference type="AlphaFoldDB" id="A0A6J6HPR8"/>
<dbReference type="GO" id="GO:0000155">
    <property type="term" value="F:phosphorelay sensor kinase activity"/>
    <property type="evidence" value="ECO:0007669"/>
    <property type="project" value="InterPro"/>
</dbReference>